<evidence type="ECO:0000313" key="2">
    <source>
        <dbReference type="Proteomes" id="UP000694560"/>
    </source>
</evidence>
<proteinExistence type="predicted"/>
<organism evidence="1 2">
    <name type="scientific">Malurus cyaneus samueli</name>
    <dbReference type="NCBI Taxonomy" id="2593467"/>
    <lineage>
        <taxon>Eukaryota</taxon>
        <taxon>Metazoa</taxon>
        <taxon>Chordata</taxon>
        <taxon>Craniata</taxon>
        <taxon>Vertebrata</taxon>
        <taxon>Euteleostomi</taxon>
        <taxon>Archelosauria</taxon>
        <taxon>Archosauria</taxon>
        <taxon>Dinosauria</taxon>
        <taxon>Saurischia</taxon>
        <taxon>Theropoda</taxon>
        <taxon>Coelurosauria</taxon>
        <taxon>Aves</taxon>
        <taxon>Neognathae</taxon>
        <taxon>Neoaves</taxon>
        <taxon>Telluraves</taxon>
        <taxon>Australaves</taxon>
        <taxon>Passeriformes</taxon>
        <taxon>Meliphagoidea</taxon>
        <taxon>Maluridae</taxon>
        <taxon>Malurus</taxon>
    </lineage>
</organism>
<dbReference type="GO" id="GO:0070382">
    <property type="term" value="C:exocytic vesicle"/>
    <property type="evidence" value="ECO:0007669"/>
    <property type="project" value="TreeGrafter"/>
</dbReference>
<name>A0A8C5U1E3_9PASS</name>
<dbReference type="Proteomes" id="UP000694560">
    <property type="component" value="Unplaced"/>
</dbReference>
<dbReference type="Gene3D" id="2.60.40.150">
    <property type="entry name" value="C2 domain"/>
    <property type="match status" value="1"/>
</dbReference>
<dbReference type="InterPro" id="IPR035892">
    <property type="entry name" value="C2_domain_sf"/>
</dbReference>
<dbReference type="GO" id="GO:0005886">
    <property type="term" value="C:plasma membrane"/>
    <property type="evidence" value="ECO:0007669"/>
    <property type="project" value="TreeGrafter"/>
</dbReference>
<dbReference type="GO" id="GO:0042043">
    <property type="term" value="F:neurexin family protein binding"/>
    <property type="evidence" value="ECO:0007669"/>
    <property type="project" value="TreeGrafter"/>
</dbReference>
<accession>A0A8C5U1E3</accession>
<dbReference type="SUPFAM" id="SSF49562">
    <property type="entry name" value="C2 domain (Calcium/lipid-binding domain, CaLB)"/>
    <property type="match status" value="1"/>
</dbReference>
<reference evidence="1" key="2">
    <citation type="submission" date="2025-09" db="UniProtKB">
        <authorList>
            <consortium name="Ensembl"/>
        </authorList>
    </citation>
    <scope>IDENTIFICATION</scope>
</reference>
<dbReference type="PANTHER" id="PTHR45716:SF8">
    <property type="entry name" value="SYNAPTOTAGMIN LIKE 2"/>
    <property type="match status" value="1"/>
</dbReference>
<keyword evidence="2" id="KW-1185">Reference proteome</keyword>
<dbReference type="AlphaFoldDB" id="A0A8C5U1E3"/>
<dbReference type="GO" id="GO:0006887">
    <property type="term" value="P:exocytosis"/>
    <property type="evidence" value="ECO:0007669"/>
    <property type="project" value="TreeGrafter"/>
</dbReference>
<protein>
    <submittedName>
        <fullName evidence="1">Uncharacterized protein</fullName>
    </submittedName>
</protein>
<sequence>NSRSVPVPLGQVSGSVLSVYSGDFGSVDAQGTVEFALDYDEKNREFQVHVSQCKDLAVVDEKKGRSDPFLCQNHAAIFACNRDLQSEQGLFALPFPGMQSQGMGLVRKVCIM</sequence>
<dbReference type="PANTHER" id="PTHR45716">
    <property type="entry name" value="BITESIZE, ISOFORM I"/>
    <property type="match status" value="1"/>
</dbReference>
<reference evidence="1" key="1">
    <citation type="submission" date="2025-08" db="UniProtKB">
        <authorList>
            <consortium name="Ensembl"/>
        </authorList>
    </citation>
    <scope>IDENTIFICATION</scope>
</reference>
<dbReference type="OrthoDB" id="195679at2759"/>
<dbReference type="Ensembl" id="ENSMCST00000015448.1">
    <property type="protein sequence ID" value="ENSMCSP00000015061.1"/>
    <property type="gene ID" value="ENSMCSG00000010626.1"/>
</dbReference>
<evidence type="ECO:0000313" key="1">
    <source>
        <dbReference type="Ensembl" id="ENSMCSP00000015061.1"/>
    </source>
</evidence>